<accession>A0ABQ0GGZ5</accession>
<comment type="caution">
    <text evidence="2">The sequence shown here is derived from an EMBL/GenBank/DDBJ whole genome shotgun (WGS) entry which is preliminary data.</text>
</comment>
<keyword evidence="1" id="KW-0378">Hydrolase</keyword>
<reference evidence="2 3" key="1">
    <citation type="submission" date="2024-09" db="EMBL/GenBank/DDBJ databases">
        <title>Itraconazole resistance in Madurella fahalii resulting from another homologue of gene encoding cytochrome P450 14-alpha sterol demethylase (CYP51).</title>
        <authorList>
            <person name="Yoshioka I."/>
            <person name="Fahal A.H."/>
            <person name="Kaneko S."/>
            <person name="Yaguchi T."/>
        </authorList>
    </citation>
    <scope>NUCLEOTIDE SEQUENCE [LARGE SCALE GENOMIC DNA]</scope>
    <source>
        <strain evidence="2 3">IFM 68171</strain>
    </source>
</reference>
<keyword evidence="3" id="KW-1185">Reference proteome</keyword>
<protein>
    <submittedName>
        <fullName evidence="2">Conidial pigment biosynthesis protein Ayg1</fullName>
    </submittedName>
</protein>
<evidence type="ECO:0000256" key="1">
    <source>
        <dbReference type="ARBA" id="ARBA00022801"/>
    </source>
</evidence>
<dbReference type="Gene3D" id="3.40.50.1820">
    <property type="entry name" value="alpha/beta hydrolase"/>
    <property type="match status" value="1"/>
</dbReference>
<organism evidence="2 3">
    <name type="scientific">Madurella fahalii</name>
    <dbReference type="NCBI Taxonomy" id="1157608"/>
    <lineage>
        <taxon>Eukaryota</taxon>
        <taxon>Fungi</taxon>
        <taxon>Dikarya</taxon>
        <taxon>Ascomycota</taxon>
        <taxon>Pezizomycotina</taxon>
        <taxon>Sordariomycetes</taxon>
        <taxon>Sordariomycetidae</taxon>
        <taxon>Sordariales</taxon>
        <taxon>Sordariales incertae sedis</taxon>
        <taxon>Madurella</taxon>
    </lineage>
</organism>
<dbReference type="SUPFAM" id="SSF53474">
    <property type="entry name" value="alpha/beta-Hydrolases"/>
    <property type="match status" value="1"/>
</dbReference>
<sequence length="402" mass="44598">MAGQKEYHIGEALYKPAVHHESFEKLWETKWKALCKMGVYPFMFGCIQDFEPVAQSIITKGLKEPYDWDEYAQVFFPKAEELASVAEEAKTAGELGKASEHYLRSSAVYRIARFPIPRSEKQRLAWTKGKEAFYKGAALLPTPIHQVLIPHTHALAPSEPVDSTIPINLLLPPSASPANPAPLVLILTGLDGYRTELAIWQPGFAAKGVATAVVEIPGTGDSPADARDPTSPDRQWSSVLDWVAAEKKIDGRRVVVWGFSTGGYYALRMAHTHAERLMGAVSLGGGADFMFDEGWLRHVDQLEYPFDLRGALAEKFGYGSDVERFTAEAKGRFSLVADGTLQRDLWVALENGMPKMARVVKGTKHMGEPESFVVVLRWIHELLGLQGDAIDQLKMLPSKMKY</sequence>
<dbReference type="PANTHER" id="PTHR22946">
    <property type="entry name" value="DIENELACTONE HYDROLASE DOMAIN-CONTAINING PROTEIN-RELATED"/>
    <property type="match status" value="1"/>
</dbReference>
<name>A0ABQ0GGZ5_9PEZI</name>
<dbReference type="InterPro" id="IPR010520">
    <property type="entry name" value="FrsA-like"/>
</dbReference>
<dbReference type="RefSeq" id="XP_070918754.1">
    <property type="nucleotide sequence ID" value="XM_071062653.1"/>
</dbReference>
<evidence type="ECO:0000313" key="3">
    <source>
        <dbReference type="Proteomes" id="UP001628179"/>
    </source>
</evidence>
<gene>
    <name evidence="2" type="ORF">MFIFM68171_07233</name>
</gene>
<dbReference type="GeneID" id="98177976"/>
<dbReference type="PANTHER" id="PTHR22946:SF12">
    <property type="entry name" value="CONIDIAL PIGMENT BIOSYNTHESIS PROTEIN AYG1 (AFU_ORTHOLOGUE AFUA_2G17550)"/>
    <property type="match status" value="1"/>
</dbReference>
<dbReference type="EMBL" id="BAAFSV010000004">
    <property type="protein sequence ID" value="GAB1317023.1"/>
    <property type="molecule type" value="Genomic_DNA"/>
</dbReference>
<proteinExistence type="predicted"/>
<dbReference type="InterPro" id="IPR050261">
    <property type="entry name" value="FrsA_esterase"/>
</dbReference>
<dbReference type="InterPro" id="IPR029058">
    <property type="entry name" value="AB_hydrolase_fold"/>
</dbReference>
<evidence type="ECO:0000313" key="2">
    <source>
        <dbReference type="EMBL" id="GAB1317023.1"/>
    </source>
</evidence>
<dbReference type="Proteomes" id="UP001628179">
    <property type="component" value="Unassembled WGS sequence"/>
</dbReference>
<dbReference type="Pfam" id="PF06500">
    <property type="entry name" value="FrsA-like"/>
    <property type="match status" value="1"/>
</dbReference>